<proteinExistence type="predicted"/>
<dbReference type="SMART" id="SM00404">
    <property type="entry name" value="PTPc_motif"/>
    <property type="match status" value="1"/>
</dbReference>
<dbReference type="GeneID" id="102807095"/>
<keyword evidence="3" id="KW-1185">Reference proteome</keyword>
<dbReference type="InterPro" id="IPR016130">
    <property type="entry name" value="Tyr_Pase_AS"/>
</dbReference>
<dbReference type="SUPFAM" id="SSF52799">
    <property type="entry name" value="(Phosphotyrosine protein) phosphatases II"/>
    <property type="match status" value="1"/>
</dbReference>
<dbReference type="PROSITE" id="PS00383">
    <property type="entry name" value="TYR_PHOSPHATASE_1"/>
    <property type="match status" value="1"/>
</dbReference>
<dbReference type="InterPro" id="IPR050348">
    <property type="entry name" value="Protein-Tyr_Phosphatase"/>
</dbReference>
<dbReference type="InterPro" id="IPR000387">
    <property type="entry name" value="Tyr_Pase_dom"/>
</dbReference>
<dbReference type="InterPro" id="IPR029021">
    <property type="entry name" value="Prot-tyrosine_phosphatase-like"/>
</dbReference>
<dbReference type="Pfam" id="PF00102">
    <property type="entry name" value="Y_phosphatase"/>
    <property type="match status" value="1"/>
</dbReference>
<name>A0ABM0MYW8_SACKO</name>
<accession>A0ABM0MYW8</accession>
<protein>
    <submittedName>
        <fullName evidence="4">Receptor-type tyrosine-protein phosphatase mu-like</fullName>
    </submittedName>
</protein>
<sequence length="105" mass="11913">MVVHCSAGVGRTGSFISIDSMLKMAKAEGCIDVFNFVKRGRENRMHFVQTVEQYEFIHTAVMEAILCGDTSIPASDFRQIYGKLQRLTERPKNHNCKYNGRILAK</sequence>
<dbReference type="RefSeq" id="XP_006825209.1">
    <property type="nucleotide sequence ID" value="XM_006825146.1"/>
</dbReference>
<dbReference type="Gene3D" id="3.90.190.10">
    <property type="entry name" value="Protein tyrosine phosphatase superfamily"/>
    <property type="match status" value="1"/>
</dbReference>
<dbReference type="PROSITE" id="PS50056">
    <property type="entry name" value="TYR_PHOSPHATASE_2"/>
    <property type="match status" value="1"/>
</dbReference>
<feature type="domain" description="Tyrosine specific protein phosphatases" evidence="2">
    <location>
        <begin position="1"/>
        <end position="55"/>
    </location>
</feature>
<organism evidence="3 4">
    <name type="scientific">Saccoglossus kowalevskii</name>
    <name type="common">Acorn worm</name>
    <dbReference type="NCBI Taxonomy" id="10224"/>
    <lineage>
        <taxon>Eukaryota</taxon>
        <taxon>Metazoa</taxon>
        <taxon>Hemichordata</taxon>
        <taxon>Enteropneusta</taxon>
        <taxon>Harrimaniidae</taxon>
        <taxon>Saccoglossus</taxon>
    </lineage>
</organism>
<evidence type="ECO:0000313" key="4">
    <source>
        <dbReference type="RefSeq" id="XP_006825209.1"/>
    </source>
</evidence>
<gene>
    <name evidence="4" type="primary">LOC102807095</name>
</gene>
<evidence type="ECO:0000259" key="1">
    <source>
        <dbReference type="PROSITE" id="PS50055"/>
    </source>
</evidence>
<dbReference type="PANTHER" id="PTHR19134">
    <property type="entry name" value="RECEPTOR-TYPE TYROSINE-PROTEIN PHOSPHATASE"/>
    <property type="match status" value="1"/>
</dbReference>
<dbReference type="PANTHER" id="PTHR19134:SF449">
    <property type="entry name" value="TYROSINE-PROTEIN PHOSPHATASE 1"/>
    <property type="match status" value="1"/>
</dbReference>
<dbReference type="PROSITE" id="PS50055">
    <property type="entry name" value="TYR_PHOSPHATASE_PTP"/>
    <property type="match status" value="1"/>
</dbReference>
<evidence type="ECO:0000313" key="3">
    <source>
        <dbReference type="Proteomes" id="UP000694865"/>
    </source>
</evidence>
<dbReference type="Proteomes" id="UP000694865">
    <property type="component" value="Unplaced"/>
</dbReference>
<dbReference type="InterPro" id="IPR003595">
    <property type="entry name" value="Tyr_Pase_cat"/>
</dbReference>
<feature type="domain" description="Tyrosine-protein phosphatase" evidence="1">
    <location>
        <begin position="1"/>
        <end position="64"/>
    </location>
</feature>
<evidence type="ECO:0000259" key="2">
    <source>
        <dbReference type="PROSITE" id="PS50056"/>
    </source>
</evidence>
<reference evidence="4" key="1">
    <citation type="submission" date="2025-08" db="UniProtKB">
        <authorList>
            <consortium name="RefSeq"/>
        </authorList>
    </citation>
    <scope>IDENTIFICATION</scope>
    <source>
        <tissue evidence="4">Testes</tissue>
    </source>
</reference>
<dbReference type="InterPro" id="IPR000242">
    <property type="entry name" value="PTP_cat"/>
</dbReference>